<evidence type="ECO:0008006" key="4">
    <source>
        <dbReference type="Google" id="ProtNLM"/>
    </source>
</evidence>
<reference evidence="2 3" key="1">
    <citation type="submission" date="2017-06" db="EMBL/GenBank/DDBJ databases">
        <authorList>
            <person name="Kim H.J."/>
            <person name="Triplett B.A."/>
        </authorList>
    </citation>
    <scope>NUCLEOTIDE SEQUENCE [LARGE SCALE GENOMIC DNA]</scope>
    <source>
        <strain evidence="2 3">13146</strain>
    </source>
</reference>
<keyword evidence="1" id="KW-1133">Transmembrane helix</keyword>
<feature type="transmembrane region" description="Helical" evidence="1">
    <location>
        <begin position="79"/>
        <end position="96"/>
    </location>
</feature>
<keyword evidence="1" id="KW-0472">Membrane</keyword>
<name>A0A246HMF7_STEMA</name>
<feature type="transmembrane region" description="Helical" evidence="1">
    <location>
        <begin position="108"/>
        <end position="125"/>
    </location>
</feature>
<organism evidence="2 3">
    <name type="scientific">Stenotrophomonas maltophilia</name>
    <name type="common">Pseudomonas maltophilia</name>
    <name type="synonym">Xanthomonas maltophilia</name>
    <dbReference type="NCBI Taxonomy" id="40324"/>
    <lineage>
        <taxon>Bacteria</taxon>
        <taxon>Pseudomonadati</taxon>
        <taxon>Pseudomonadota</taxon>
        <taxon>Gammaproteobacteria</taxon>
        <taxon>Lysobacterales</taxon>
        <taxon>Lysobacteraceae</taxon>
        <taxon>Stenotrophomonas</taxon>
        <taxon>Stenotrophomonas maltophilia group</taxon>
    </lineage>
</organism>
<dbReference type="EMBL" id="NIVS01000020">
    <property type="protein sequence ID" value="OWQ53868.1"/>
    <property type="molecule type" value="Genomic_DNA"/>
</dbReference>
<evidence type="ECO:0000313" key="2">
    <source>
        <dbReference type="EMBL" id="OWQ53868.1"/>
    </source>
</evidence>
<dbReference type="OrthoDB" id="5966662at2"/>
<gene>
    <name evidence="2" type="ORF">CEE60_09335</name>
</gene>
<dbReference type="AlphaFoldDB" id="A0A246HMF7"/>
<accession>A0A246HMF7</accession>
<keyword evidence="1" id="KW-0812">Transmembrane</keyword>
<proteinExistence type="predicted"/>
<dbReference type="Proteomes" id="UP000198157">
    <property type="component" value="Unassembled WGS sequence"/>
</dbReference>
<dbReference type="Pfam" id="PF10825">
    <property type="entry name" value="DUF2752"/>
    <property type="match status" value="1"/>
</dbReference>
<comment type="caution">
    <text evidence="2">The sequence shown here is derived from an EMBL/GenBank/DDBJ whole genome shotgun (WGS) entry which is preliminary data.</text>
</comment>
<evidence type="ECO:0000256" key="1">
    <source>
        <dbReference type="SAM" id="Phobius"/>
    </source>
</evidence>
<dbReference type="InterPro" id="IPR021215">
    <property type="entry name" value="DUF2752"/>
</dbReference>
<feature type="transmembrane region" description="Helical" evidence="1">
    <location>
        <begin position="9"/>
        <end position="28"/>
    </location>
</feature>
<sequence length="141" mass="15317">MIALHGKRWLLAALPPAALAAGAGFWVLRHYDPNSASSPFPPCSFLAVTGYYCIGCGLTRALHALAHGDVVTAFSMNPLAMLMLAVAPMVIGWALGWRPRVLQPLITLLMKPAFWLILLPAYWIARNLPWVPFTWLAPGGA</sequence>
<evidence type="ECO:0000313" key="3">
    <source>
        <dbReference type="Proteomes" id="UP000198157"/>
    </source>
</evidence>
<protein>
    <recommendedName>
        <fullName evidence="4">DUF2752 domain-containing protein</fullName>
    </recommendedName>
</protein>